<feature type="transmembrane region" description="Helical" evidence="6">
    <location>
        <begin position="227"/>
        <end position="248"/>
    </location>
</feature>
<dbReference type="PANTHER" id="PTHR43077:SF10">
    <property type="entry name" value="TRANSPORT PERMEASE PROTEIN"/>
    <property type="match status" value="1"/>
</dbReference>
<comment type="subcellular location">
    <subcellularLocation>
        <location evidence="6">Cell inner membrane</location>
        <topology evidence="6">Multi-pass membrane protein</topology>
    </subcellularLocation>
    <subcellularLocation>
        <location evidence="1">Membrane</location>
        <topology evidence="1">Multi-pass membrane protein</topology>
    </subcellularLocation>
</comment>
<accession>A0A317C265</accession>
<dbReference type="InterPro" id="IPR047817">
    <property type="entry name" value="ABC2_TM_bact-type"/>
</dbReference>
<sequence>MSAMRAIIWRELLRFLHQRERFVAALVRPLVWLLIFGAGFRAALGLAIYPPYDTYIRYETYIVPGLCGIIVLFNGMQSALSIVYDREMGSMKLLLVAPISRQWMLFSKLIASASVGLLQVWTFLLIAYLFGIRVEPMGYLLATPAIFLTALMLGALGLAISTLITKLQNFAGVMNFVIFPMFFASTALYPLWRIQENAPWLAKVVEFNPFTHGVELIRFTLYGKLEWVNLVVVVACLGVFFGLAIWGYQSKRGALKRKFR</sequence>
<comment type="similarity">
    <text evidence="2 6">Belongs to the ABC-2 integral membrane protein family.</text>
</comment>
<evidence type="ECO:0000259" key="7">
    <source>
        <dbReference type="PROSITE" id="PS51012"/>
    </source>
</evidence>
<dbReference type="PROSITE" id="PS51012">
    <property type="entry name" value="ABC_TM2"/>
    <property type="match status" value="1"/>
</dbReference>
<reference evidence="8 9" key="1">
    <citation type="submission" date="2018-05" db="EMBL/GenBank/DDBJ databases">
        <title>Leucothrix arctica sp. nov., isolated from Arctic seawater.</title>
        <authorList>
            <person name="Choi A."/>
            <person name="Baek K."/>
        </authorList>
    </citation>
    <scope>NUCLEOTIDE SEQUENCE [LARGE SCALE GENOMIC DNA]</scope>
    <source>
        <strain evidence="8 9">JCM 18388</strain>
    </source>
</reference>
<dbReference type="PIRSF" id="PIRSF006648">
    <property type="entry name" value="DrrB"/>
    <property type="match status" value="1"/>
</dbReference>
<protein>
    <recommendedName>
        <fullName evidence="6">Transport permease protein</fullName>
    </recommendedName>
</protein>
<dbReference type="InterPro" id="IPR000412">
    <property type="entry name" value="ABC_2_transport"/>
</dbReference>
<evidence type="ECO:0000256" key="4">
    <source>
        <dbReference type="ARBA" id="ARBA00022989"/>
    </source>
</evidence>
<evidence type="ECO:0000313" key="9">
    <source>
        <dbReference type="Proteomes" id="UP000245539"/>
    </source>
</evidence>
<dbReference type="NCBIfam" id="TIGR03861">
    <property type="entry name" value="phenyl_ABC_PedC"/>
    <property type="match status" value="1"/>
</dbReference>
<evidence type="ECO:0000256" key="1">
    <source>
        <dbReference type="ARBA" id="ARBA00004141"/>
    </source>
</evidence>
<dbReference type="InterPro" id="IPR051328">
    <property type="entry name" value="T7SS_ABC-Transporter"/>
</dbReference>
<organism evidence="8 9">
    <name type="scientific">Leucothrix pacifica</name>
    <dbReference type="NCBI Taxonomy" id="1247513"/>
    <lineage>
        <taxon>Bacteria</taxon>
        <taxon>Pseudomonadati</taxon>
        <taxon>Pseudomonadota</taxon>
        <taxon>Gammaproteobacteria</taxon>
        <taxon>Thiotrichales</taxon>
        <taxon>Thiotrichaceae</taxon>
        <taxon>Leucothrix</taxon>
    </lineage>
</organism>
<keyword evidence="3 6" id="KW-0812">Transmembrane</keyword>
<evidence type="ECO:0000256" key="6">
    <source>
        <dbReference type="RuleBase" id="RU361157"/>
    </source>
</evidence>
<dbReference type="InterPro" id="IPR013525">
    <property type="entry name" value="ABC2_TM"/>
</dbReference>
<keyword evidence="6" id="KW-0813">Transport</keyword>
<dbReference type="AlphaFoldDB" id="A0A317C265"/>
<keyword evidence="9" id="KW-1185">Reference proteome</keyword>
<dbReference type="RefSeq" id="WP_109839606.1">
    <property type="nucleotide sequence ID" value="NZ_QGKM01000087.1"/>
</dbReference>
<dbReference type="OrthoDB" id="9255971at2"/>
<gene>
    <name evidence="8" type="ORF">DKW60_20900</name>
</gene>
<dbReference type="EMBL" id="QGKM01000087">
    <property type="protein sequence ID" value="PWQ92457.1"/>
    <property type="molecule type" value="Genomic_DNA"/>
</dbReference>
<keyword evidence="6" id="KW-1003">Cell membrane</keyword>
<dbReference type="PANTHER" id="PTHR43077">
    <property type="entry name" value="TRANSPORT PERMEASE YVFS-RELATED"/>
    <property type="match status" value="1"/>
</dbReference>
<dbReference type="InterPro" id="IPR022403">
    <property type="entry name" value="Alc_ABC_transptr_permease"/>
</dbReference>
<feature type="domain" description="ABC transmembrane type-2" evidence="7">
    <location>
        <begin position="20"/>
        <end position="251"/>
    </location>
</feature>
<name>A0A317C265_9GAMM</name>
<evidence type="ECO:0000256" key="3">
    <source>
        <dbReference type="ARBA" id="ARBA00022692"/>
    </source>
</evidence>
<keyword evidence="5 6" id="KW-0472">Membrane</keyword>
<dbReference type="PRINTS" id="PR00164">
    <property type="entry name" value="ABC2TRNSPORT"/>
</dbReference>
<dbReference type="GO" id="GO:0140359">
    <property type="term" value="F:ABC-type transporter activity"/>
    <property type="evidence" value="ECO:0007669"/>
    <property type="project" value="InterPro"/>
</dbReference>
<evidence type="ECO:0000313" key="8">
    <source>
        <dbReference type="EMBL" id="PWQ92457.1"/>
    </source>
</evidence>
<feature type="transmembrane region" description="Helical" evidence="6">
    <location>
        <begin position="105"/>
        <end position="131"/>
    </location>
</feature>
<feature type="transmembrane region" description="Helical" evidence="6">
    <location>
        <begin position="21"/>
        <end position="49"/>
    </location>
</feature>
<dbReference type="GO" id="GO:0043190">
    <property type="term" value="C:ATP-binding cassette (ABC) transporter complex"/>
    <property type="evidence" value="ECO:0007669"/>
    <property type="project" value="InterPro"/>
</dbReference>
<feature type="transmembrane region" description="Helical" evidence="6">
    <location>
        <begin position="137"/>
        <end position="160"/>
    </location>
</feature>
<feature type="transmembrane region" description="Helical" evidence="6">
    <location>
        <begin position="61"/>
        <end position="84"/>
    </location>
</feature>
<feature type="transmembrane region" description="Helical" evidence="6">
    <location>
        <begin position="172"/>
        <end position="192"/>
    </location>
</feature>
<dbReference type="Pfam" id="PF01061">
    <property type="entry name" value="ABC2_membrane"/>
    <property type="match status" value="1"/>
</dbReference>
<dbReference type="Proteomes" id="UP000245539">
    <property type="component" value="Unassembled WGS sequence"/>
</dbReference>
<evidence type="ECO:0000256" key="2">
    <source>
        <dbReference type="ARBA" id="ARBA00007783"/>
    </source>
</evidence>
<evidence type="ECO:0000256" key="5">
    <source>
        <dbReference type="ARBA" id="ARBA00023136"/>
    </source>
</evidence>
<keyword evidence="4 6" id="KW-1133">Transmembrane helix</keyword>
<comment type="caution">
    <text evidence="8">The sequence shown here is derived from an EMBL/GenBank/DDBJ whole genome shotgun (WGS) entry which is preliminary data.</text>
</comment>
<proteinExistence type="inferred from homology"/>